<protein>
    <recommendedName>
        <fullName evidence="7">L-xylulose reductase</fullName>
    </recommendedName>
</protein>
<dbReference type="Proteomes" id="UP001634394">
    <property type="component" value="Unassembled WGS sequence"/>
</dbReference>
<dbReference type="PROSITE" id="PS00061">
    <property type="entry name" value="ADH_SHORT"/>
    <property type="match status" value="1"/>
</dbReference>
<dbReference type="PANTHER" id="PTHR44252">
    <property type="entry name" value="D-ERYTHRULOSE REDUCTASE"/>
    <property type="match status" value="1"/>
</dbReference>
<evidence type="ECO:0000256" key="1">
    <source>
        <dbReference type="ARBA" id="ARBA00006484"/>
    </source>
</evidence>
<dbReference type="Pfam" id="PF13561">
    <property type="entry name" value="adh_short_C2"/>
    <property type="match status" value="1"/>
</dbReference>
<evidence type="ECO:0000256" key="3">
    <source>
        <dbReference type="ARBA" id="ARBA00022857"/>
    </source>
</evidence>
<name>A0ABD3XWV8_SINWO</name>
<feature type="non-terminal residue" evidence="5">
    <location>
        <position position="1"/>
    </location>
</feature>
<dbReference type="PRINTS" id="PR00080">
    <property type="entry name" value="SDRFAMILY"/>
</dbReference>
<keyword evidence="3" id="KW-0521">NADP</keyword>
<dbReference type="Gene3D" id="3.40.50.720">
    <property type="entry name" value="NAD(P)-binding Rossmann-like Domain"/>
    <property type="match status" value="1"/>
</dbReference>
<dbReference type="InterPro" id="IPR051737">
    <property type="entry name" value="L-xylulose/Carbonyl_redctase"/>
</dbReference>
<dbReference type="AlphaFoldDB" id="A0ABD3XWV8"/>
<dbReference type="GO" id="GO:0016616">
    <property type="term" value="F:oxidoreductase activity, acting on the CH-OH group of donors, NAD or NADP as acceptor"/>
    <property type="evidence" value="ECO:0007669"/>
    <property type="project" value="UniProtKB-ARBA"/>
</dbReference>
<accession>A0ABD3XWV8</accession>
<evidence type="ECO:0000256" key="2">
    <source>
        <dbReference type="ARBA" id="ARBA00011881"/>
    </source>
</evidence>
<dbReference type="InterPro" id="IPR036291">
    <property type="entry name" value="NAD(P)-bd_dom_sf"/>
</dbReference>
<dbReference type="PRINTS" id="PR00081">
    <property type="entry name" value="GDHRDH"/>
</dbReference>
<dbReference type="FunFam" id="3.40.50.720:FF:000084">
    <property type="entry name" value="Short-chain dehydrogenase reductase"/>
    <property type="match status" value="1"/>
</dbReference>
<organism evidence="5 6">
    <name type="scientific">Sinanodonta woodiana</name>
    <name type="common">Chinese pond mussel</name>
    <name type="synonym">Anodonta woodiana</name>
    <dbReference type="NCBI Taxonomy" id="1069815"/>
    <lineage>
        <taxon>Eukaryota</taxon>
        <taxon>Metazoa</taxon>
        <taxon>Spiralia</taxon>
        <taxon>Lophotrochozoa</taxon>
        <taxon>Mollusca</taxon>
        <taxon>Bivalvia</taxon>
        <taxon>Autobranchia</taxon>
        <taxon>Heteroconchia</taxon>
        <taxon>Palaeoheterodonta</taxon>
        <taxon>Unionida</taxon>
        <taxon>Unionoidea</taxon>
        <taxon>Unionidae</taxon>
        <taxon>Unioninae</taxon>
        <taxon>Sinanodonta</taxon>
    </lineage>
</organism>
<evidence type="ECO:0000313" key="5">
    <source>
        <dbReference type="EMBL" id="KAL3890719.1"/>
    </source>
</evidence>
<proteinExistence type="inferred from homology"/>
<evidence type="ECO:0008006" key="7">
    <source>
        <dbReference type="Google" id="ProtNLM"/>
    </source>
</evidence>
<keyword evidence="4" id="KW-0560">Oxidoreductase</keyword>
<reference evidence="5 6" key="1">
    <citation type="submission" date="2024-11" db="EMBL/GenBank/DDBJ databases">
        <title>Chromosome-level genome assembly of the freshwater bivalve Anodonta woodiana.</title>
        <authorList>
            <person name="Chen X."/>
        </authorList>
    </citation>
    <scope>NUCLEOTIDE SEQUENCE [LARGE SCALE GENOMIC DNA]</scope>
    <source>
        <strain evidence="5">MN2024</strain>
        <tissue evidence="5">Gills</tissue>
    </source>
</reference>
<dbReference type="InterPro" id="IPR020904">
    <property type="entry name" value="Sc_DH/Rdtase_CS"/>
</dbReference>
<evidence type="ECO:0000313" key="6">
    <source>
        <dbReference type="Proteomes" id="UP001634394"/>
    </source>
</evidence>
<dbReference type="SUPFAM" id="SSF51735">
    <property type="entry name" value="NAD(P)-binding Rossmann-fold domains"/>
    <property type="match status" value="1"/>
</dbReference>
<sequence>VEMASNSRFAGKTALVTGAGKGIGRGIAEALLEHGAKVIALDIVEEHLRALRNKCPEITTVQVDLGDWKATREVIEGLPTIDLLVNNAGVLQMCPILDTTEDLIDLHLNVNLKAYLNVAQVVARKVIAEKRSGTFVNVASMAANKPLPKSGAYCISKSGVQMLTGVLACELGSLGIRVNGINPGLIQTDMIKVLGEERIRSATEKTPLRRLGEICDVVDAVLFLLDDVSSYINGHSLMIDGGLLQNE</sequence>
<comment type="similarity">
    <text evidence="1">Belongs to the short-chain dehydrogenases/reductases (SDR) family.</text>
</comment>
<gene>
    <name evidence="5" type="ORF">ACJMK2_002999</name>
</gene>
<evidence type="ECO:0000256" key="4">
    <source>
        <dbReference type="ARBA" id="ARBA00023002"/>
    </source>
</evidence>
<keyword evidence="6" id="KW-1185">Reference proteome</keyword>
<comment type="subunit">
    <text evidence="2">Homotetramer.</text>
</comment>
<dbReference type="EMBL" id="JBJQND010000001">
    <property type="protein sequence ID" value="KAL3890719.1"/>
    <property type="molecule type" value="Genomic_DNA"/>
</dbReference>
<comment type="caution">
    <text evidence="5">The sequence shown here is derived from an EMBL/GenBank/DDBJ whole genome shotgun (WGS) entry which is preliminary data.</text>
</comment>
<dbReference type="PANTHER" id="PTHR44252:SF3">
    <property type="entry name" value="D-ERYTHRULOSE REDUCTASE-RELATED"/>
    <property type="match status" value="1"/>
</dbReference>
<dbReference type="InterPro" id="IPR002347">
    <property type="entry name" value="SDR_fam"/>
</dbReference>